<dbReference type="Proteomes" id="UP000295341">
    <property type="component" value="Unassembled WGS sequence"/>
</dbReference>
<dbReference type="InterPro" id="IPR036188">
    <property type="entry name" value="FAD/NAD-bd_sf"/>
</dbReference>
<sequence length="342" mass="36626">METRRLDAEVLIVGGGPAGSAAAIACAQAGLRTCLLERHADAKDKPGEGLHPGVEPLLRELGVAQGLQAASRARFAGVWVGWGGPPRFEAFGEDQDGPWLGYQVSRARLDTALQERAGALGAERRYGSGAQEPIVEQGRVIGLRLEDGTECRSKMLIDASGPARWLARKLDLPQRERSPRQIVRYGYVRGHCPVRDEAPALSADDSGWTWTARVDDDVYQWARMDFEGHSSRDEPPSEFAGMERIGATRGADATWRVTQSAGPGWLLAGDAAANLDPTSSKGVLKALLSGTMAGRTAVAIVQRGADEAQGGAAYRRWIEGWFDTDVTALAAMYAKLGADAFG</sequence>
<dbReference type="RefSeq" id="WP_162851358.1">
    <property type="nucleotide sequence ID" value="NZ_MWIN01000013.1"/>
</dbReference>
<name>A0A4S3K421_9GAMM</name>
<dbReference type="PANTHER" id="PTHR43747">
    <property type="entry name" value="FAD-BINDING PROTEIN"/>
    <property type="match status" value="1"/>
</dbReference>
<dbReference type="Gene3D" id="3.50.50.60">
    <property type="entry name" value="FAD/NAD(P)-binding domain"/>
    <property type="match status" value="1"/>
</dbReference>
<dbReference type="InterPro" id="IPR050816">
    <property type="entry name" value="Flavin-dep_Halogenase_NPB"/>
</dbReference>
<dbReference type="PANTHER" id="PTHR43747:SF5">
    <property type="entry name" value="FAD-BINDING DOMAIN-CONTAINING PROTEIN"/>
    <property type="match status" value="1"/>
</dbReference>
<evidence type="ECO:0000259" key="2">
    <source>
        <dbReference type="Pfam" id="PF01494"/>
    </source>
</evidence>
<gene>
    <name evidence="3" type="ORF">DFR24_4267</name>
</gene>
<reference evidence="3 4" key="1">
    <citation type="submission" date="2019-03" db="EMBL/GenBank/DDBJ databases">
        <title>Genomic Encyclopedia of Type Strains, Phase IV (KMG-IV): sequencing the most valuable type-strain genomes for metagenomic binning, comparative biology and taxonomic classification.</title>
        <authorList>
            <person name="Goeker M."/>
        </authorList>
    </citation>
    <scope>NUCLEOTIDE SEQUENCE [LARGE SCALE GENOMIC DNA]</scope>
    <source>
        <strain evidence="3 4">DSM 26377</strain>
    </source>
</reference>
<dbReference type="GO" id="GO:0071949">
    <property type="term" value="F:FAD binding"/>
    <property type="evidence" value="ECO:0007669"/>
    <property type="project" value="InterPro"/>
</dbReference>
<comment type="caution">
    <text evidence="3">The sequence shown here is derived from an EMBL/GenBank/DDBJ whole genome shotgun (WGS) entry which is preliminary data.</text>
</comment>
<accession>A0A4S3K421</accession>
<organism evidence="3 4">
    <name type="scientific">Panacagrimonas perspica</name>
    <dbReference type="NCBI Taxonomy" id="381431"/>
    <lineage>
        <taxon>Bacteria</taxon>
        <taxon>Pseudomonadati</taxon>
        <taxon>Pseudomonadota</taxon>
        <taxon>Gammaproteobacteria</taxon>
        <taxon>Nevskiales</taxon>
        <taxon>Nevskiaceae</taxon>
        <taxon>Panacagrimonas</taxon>
    </lineage>
</organism>
<dbReference type="EMBL" id="SOBT01000011">
    <property type="protein sequence ID" value="TDU25822.1"/>
    <property type="molecule type" value="Genomic_DNA"/>
</dbReference>
<dbReference type="PROSITE" id="PS51257">
    <property type="entry name" value="PROKAR_LIPOPROTEIN"/>
    <property type="match status" value="1"/>
</dbReference>
<dbReference type="AlphaFoldDB" id="A0A4S3K421"/>
<dbReference type="PRINTS" id="PR00469">
    <property type="entry name" value="PNDRDTASEII"/>
</dbReference>
<keyword evidence="1" id="KW-0560">Oxidoreductase</keyword>
<protein>
    <submittedName>
        <fullName evidence="3">Flavin-dependent dehydrogenase</fullName>
    </submittedName>
</protein>
<feature type="domain" description="FAD-binding" evidence="2">
    <location>
        <begin position="8"/>
        <end position="173"/>
    </location>
</feature>
<dbReference type="InterPro" id="IPR002938">
    <property type="entry name" value="FAD-bd"/>
</dbReference>
<evidence type="ECO:0000313" key="4">
    <source>
        <dbReference type="Proteomes" id="UP000295341"/>
    </source>
</evidence>
<evidence type="ECO:0000256" key="1">
    <source>
        <dbReference type="ARBA" id="ARBA00023002"/>
    </source>
</evidence>
<proteinExistence type="predicted"/>
<dbReference type="Pfam" id="PF01494">
    <property type="entry name" value="FAD_binding_3"/>
    <property type="match status" value="1"/>
</dbReference>
<keyword evidence="4" id="KW-1185">Reference proteome</keyword>
<dbReference type="SUPFAM" id="SSF51905">
    <property type="entry name" value="FAD/NAD(P)-binding domain"/>
    <property type="match status" value="1"/>
</dbReference>
<evidence type="ECO:0000313" key="3">
    <source>
        <dbReference type="EMBL" id="TDU25822.1"/>
    </source>
</evidence>
<dbReference type="GO" id="GO:0016491">
    <property type="term" value="F:oxidoreductase activity"/>
    <property type="evidence" value="ECO:0007669"/>
    <property type="project" value="UniProtKB-KW"/>
</dbReference>